<dbReference type="InterPro" id="IPR015943">
    <property type="entry name" value="WD40/YVTN_repeat-like_dom_sf"/>
</dbReference>
<keyword evidence="2" id="KW-0677">Repeat</keyword>
<proteinExistence type="predicted"/>
<evidence type="ECO:0000313" key="4">
    <source>
        <dbReference type="Proteomes" id="UP000663131"/>
    </source>
</evidence>
<reference evidence="3" key="1">
    <citation type="submission" date="2020-10" db="EMBL/GenBank/DDBJ databases">
        <authorList>
            <person name="Palmer J.M."/>
        </authorList>
    </citation>
    <scope>NUCLEOTIDE SEQUENCE</scope>
    <source>
        <strain evidence="3">UCD 2041</strain>
    </source>
</reference>
<name>A0A871R5Y1_DEKBR</name>
<dbReference type="InterPro" id="IPR019775">
    <property type="entry name" value="WD40_repeat_CS"/>
</dbReference>
<dbReference type="InterPro" id="IPR001680">
    <property type="entry name" value="WD40_rpt"/>
</dbReference>
<dbReference type="PANTHER" id="PTHR44019">
    <property type="entry name" value="WD REPEAT-CONTAINING PROTEIN 55"/>
    <property type="match status" value="1"/>
</dbReference>
<dbReference type="OrthoDB" id="361494at2759"/>
<sequence length="487" mass="54655">MSSPTLRSSSASVIEDLYRKIDETTQEVLTDSRSSMDTSLNEKEDEQEYKIKSSYWKLVSHANNKPGNSQPKLECISAVDSIVAVASSEKRSNLRIYGLDTEMHRMTHISSISLPDIKCLEWLYDPTDDQSENELRFLLTGHSNGIVNLIMVPLAPTCGVEHAQIIKQFNHKRQLLYYTGEMDSHTSISRPTSSLNQILQMQVTPKTWTRCNRNSMLSLYGEHLFMWDTSRSRRPLLCTRTGGTSCFDSNPSTDGILALSGRFGVSLCDLRQTQQQASLLFIPSQYNKESVAVSWCKSDPNYICSASIDSTVMVWDIRMLKPVACLKQDTPGINSVSWDKKESIFSSSDDGKLVHWNLNDINIDNIDRTSQPIICTTHDGHNTDVTISEIGTPIYASEEKIINMTSCTANESILTIDNQFLGLHSRMTEGRPRSSSSVTCVASEKSKNYVLTSTNTNKYNQTNWSSNSSPTLINRSLYNNDVLQQST</sequence>
<dbReference type="PANTHER" id="PTHR44019:SF8">
    <property type="entry name" value="POC1 CENTRIOLAR PROTEIN HOMOLOG"/>
    <property type="match status" value="1"/>
</dbReference>
<dbReference type="SUPFAM" id="SSF50978">
    <property type="entry name" value="WD40 repeat-like"/>
    <property type="match status" value="1"/>
</dbReference>
<protein>
    <submittedName>
        <fullName evidence="3">Uncharacterized protein</fullName>
    </submittedName>
</protein>
<keyword evidence="1" id="KW-0853">WD repeat</keyword>
<dbReference type="InterPro" id="IPR050505">
    <property type="entry name" value="WDR55/POC1"/>
</dbReference>
<organism evidence="3 4">
    <name type="scientific">Dekkera bruxellensis</name>
    <name type="common">Brettanomyces custersii</name>
    <dbReference type="NCBI Taxonomy" id="5007"/>
    <lineage>
        <taxon>Eukaryota</taxon>
        <taxon>Fungi</taxon>
        <taxon>Dikarya</taxon>
        <taxon>Ascomycota</taxon>
        <taxon>Saccharomycotina</taxon>
        <taxon>Pichiomycetes</taxon>
        <taxon>Pichiales</taxon>
        <taxon>Pichiaceae</taxon>
        <taxon>Brettanomyces</taxon>
    </lineage>
</organism>
<dbReference type="RefSeq" id="XP_041136677.1">
    <property type="nucleotide sequence ID" value="XM_041283325.1"/>
</dbReference>
<evidence type="ECO:0000256" key="2">
    <source>
        <dbReference type="ARBA" id="ARBA00022737"/>
    </source>
</evidence>
<reference evidence="3" key="2">
    <citation type="journal article" name="BMC Genomics">
        <title>New genome assemblies reveal patterns of domestication and adaptation across Brettanomyces (Dekkera) species.</title>
        <authorList>
            <person name="Roach M.J."/>
            <person name="Borneman A.R."/>
        </authorList>
    </citation>
    <scope>NUCLEOTIDE SEQUENCE</scope>
    <source>
        <strain evidence="3">UCD 2041</strain>
    </source>
</reference>
<dbReference type="InterPro" id="IPR036322">
    <property type="entry name" value="WD40_repeat_dom_sf"/>
</dbReference>
<dbReference type="KEGG" id="bbrx:BRETT_004836"/>
<dbReference type="Proteomes" id="UP000663131">
    <property type="component" value="Chromosome 7"/>
</dbReference>
<dbReference type="GeneID" id="64576759"/>
<accession>A0A871R5Y1</accession>
<dbReference type="SMART" id="SM00320">
    <property type="entry name" value="WD40"/>
    <property type="match status" value="2"/>
</dbReference>
<dbReference type="PROSITE" id="PS00678">
    <property type="entry name" value="WD_REPEATS_1"/>
    <property type="match status" value="1"/>
</dbReference>
<dbReference type="Gene3D" id="2.130.10.10">
    <property type="entry name" value="YVTN repeat-like/Quinoprotein amine dehydrogenase"/>
    <property type="match status" value="1"/>
</dbReference>
<dbReference type="AlphaFoldDB" id="A0A871R5Y1"/>
<evidence type="ECO:0000256" key="1">
    <source>
        <dbReference type="ARBA" id="ARBA00022574"/>
    </source>
</evidence>
<dbReference type="EMBL" id="CP063135">
    <property type="protein sequence ID" value="QOU20184.1"/>
    <property type="molecule type" value="Genomic_DNA"/>
</dbReference>
<evidence type="ECO:0000313" key="3">
    <source>
        <dbReference type="EMBL" id="QOU20184.1"/>
    </source>
</evidence>
<dbReference type="Pfam" id="PF00400">
    <property type="entry name" value="WD40"/>
    <property type="match status" value="2"/>
</dbReference>
<gene>
    <name evidence="3" type="ORF">BRETT_004836</name>
</gene>